<sequence>MEPQHEILHQLDTPSITKILQNTGEFAKGTLSGIEWFINNAAERESLILGGDGSIISRGVRGPGLAARDFGKKVIVPLMKIAVGRLLNVRQMNNLGALMRLVSVLMRPETLPQAQAEFHMVFEVTEQRLAQPGNLSTVAGGASTTSYDLIINLERKVVSIEIDSQEIFCTNDPLVMAQAIAAELESAETTWDLTLLVEHAKYCARQPLLVELCQLKDAAKNNDSTEGVIISVCQLENLVCGALNRQPHNFISLIHTGLKIIDGTPSNSVVVTTSTVFRNGSLDNRLASLSLEAPAAPLTYSVNGAVGMSSIARFGRPVPELAPGRLQVSNKYPKIYNPESKSVYGLADEPPEPLKVAGVNLGHNEHIPVVPLDGTKFSADGGMSVEDTLTQGCVKRLFFTVGTCPVVYGSVPPESLYGESGKSSEITPEAIALRSPSSSYIMNHDQGCAAQEVSLELLHRLYYADNPDAFDVGVFARKLRGVQAIRLFDEEQSAALLLEKTWEAKVENQQSVFEFDPRHMLINHRGGRDEPGGVNVVAVEGGDDRDEFIRAIPRVCMYNSSPMSMLQNELVGVLATMYQLAPPTQEMTRYLSMIKTALEDGTVTGLEDVAALRLMGLTGGAEIDEAMVHRLFNAGENYLPLSDPYCQLVLIDRLERFMRGIDAGGEFYQALPVLRELVTVMRGGVTGVISVFEKLFSNTAFSIYDPDVMINSLCQTPRGTPEQNLFLNVVYGAILPLFSNRLARLEADRHFAAEEVHIQGLVYKSYGGACFVGRSHRLPAARIEILWEDDIGTAAPVITRPLWKQRVAALRNAFGGTCPYVGFLGGLHCATRLDRETVTGHFDKKYYSGMAYMCVRTTRFNGHGMCVIPRGSARLITGNMYAGTPVSEPVGKSVWTQCMEFKVAPSGIDKLGVLIPNVLCTELNGMGVSFNVRDLNAIVILEAYNGFTPESKTTSAHVHNILPICGRYDATGDINYERPDIITHRYSQCPTLLHRLANGFDKLQRVIEERQLPPEHSYSLVIQSTGRGNVFATLPPVLHTAELMTEHEILKRTLDATPEDRNLYRPTLGIIFSDNYVIGKNGSYIFRQNQDTQPPMTRALAPKILGESMVNGVSYGDMEYGFAIKLAKYTGVSVSVRTDINAY</sequence>
<protein>
    <submittedName>
        <fullName evidence="1">Polyprotein</fullName>
    </submittedName>
</protein>
<name>A0AB33V6U5_9VIRU</name>
<organism evidence="1">
    <name type="scientific">Latid herpesvirus 1</name>
    <dbReference type="NCBI Taxonomy" id="3096545"/>
    <lineage>
        <taxon>Viruses</taxon>
        <taxon>Duplodnaviria</taxon>
        <taxon>Heunggongvirae</taxon>
        <taxon>Peploviricota</taxon>
        <taxon>Herviviricetes</taxon>
        <taxon>Herpesvirales</taxon>
    </lineage>
</organism>
<proteinExistence type="predicted"/>
<dbReference type="EMBL" id="BK064844">
    <property type="protein sequence ID" value="DBA59371.1"/>
    <property type="molecule type" value="Genomic_DNA"/>
</dbReference>
<reference evidence="1" key="2">
    <citation type="journal article" date="2024" name="Virology">
        <title>Novel viruses discovered in metatranscriptomic analysis of farmed barramundi in Asia and Australia.</title>
        <authorList>
            <person name="Mercer L.K."/>
            <person name="Harding E.F."/>
            <person name="Sridhar T."/>
            <person name="White P.A."/>
        </authorList>
    </citation>
    <scope>NUCLEOTIDE SEQUENCE</scope>
</reference>
<reference evidence="1" key="1">
    <citation type="submission" date="2023-06" db="EMBL/GenBank/DDBJ databases">
        <authorList>
            <person name="Mercer L.K."/>
            <person name="Harding E.F."/>
            <person name="Sridhar T."/>
            <person name="White P.A."/>
        </authorList>
    </citation>
    <scope>NUCLEOTIDE SEQUENCE</scope>
</reference>
<accession>A0AB33V6U5</accession>
<evidence type="ECO:0000313" key="1">
    <source>
        <dbReference type="EMBL" id="DBA59371.1"/>
    </source>
</evidence>